<evidence type="ECO:0000313" key="10">
    <source>
        <dbReference type="Proteomes" id="UP000256388"/>
    </source>
</evidence>
<dbReference type="CDD" id="cd00006">
    <property type="entry name" value="PTS_IIA_man"/>
    <property type="match status" value="1"/>
</dbReference>
<reference evidence="9 10" key="1">
    <citation type="submission" date="2018-08" db="EMBL/GenBank/DDBJ databases">
        <title>Genomic Encyclopedia of Type Strains, Phase IV (KMG-IV): sequencing the most valuable type-strain genomes for metagenomic binning, comparative biology and taxonomic classification.</title>
        <authorList>
            <person name="Goeker M."/>
        </authorList>
    </citation>
    <scope>NUCLEOTIDE SEQUENCE [LARGE SCALE GENOMIC DNA]</scope>
    <source>
        <strain evidence="9 10">DSM 23923</strain>
    </source>
</reference>
<keyword evidence="5" id="KW-0808">Transferase</keyword>
<keyword evidence="3" id="KW-0963">Cytoplasm</keyword>
<proteinExistence type="predicted"/>
<keyword evidence="6" id="KW-0598">Phosphotransferase system</keyword>
<dbReference type="GO" id="GO:0016301">
    <property type="term" value="F:kinase activity"/>
    <property type="evidence" value="ECO:0007669"/>
    <property type="project" value="UniProtKB-KW"/>
</dbReference>
<accession>A0A347ZQU7</accession>
<dbReference type="PANTHER" id="PTHR33799">
    <property type="entry name" value="PTS PERMEASE-RELATED-RELATED"/>
    <property type="match status" value="1"/>
</dbReference>
<dbReference type="Gene3D" id="3.40.50.510">
    <property type="entry name" value="Phosphotransferase system, mannose-type IIA component"/>
    <property type="match status" value="1"/>
</dbReference>
<evidence type="ECO:0000256" key="1">
    <source>
        <dbReference type="ARBA" id="ARBA00004496"/>
    </source>
</evidence>
<dbReference type="InterPro" id="IPR036662">
    <property type="entry name" value="PTS_EIIA_man-typ_sf"/>
</dbReference>
<dbReference type="Proteomes" id="UP000256388">
    <property type="component" value="Unassembled WGS sequence"/>
</dbReference>
<dbReference type="PROSITE" id="PS51096">
    <property type="entry name" value="PTS_EIIA_TYPE_4"/>
    <property type="match status" value="1"/>
</dbReference>
<dbReference type="InterPro" id="IPR051471">
    <property type="entry name" value="Bacterial_PTS_sugar_comp"/>
</dbReference>
<evidence type="ECO:0000256" key="5">
    <source>
        <dbReference type="ARBA" id="ARBA00022679"/>
    </source>
</evidence>
<comment type="caution">
    <text evidence="9">The sequence shown here is derived from an EMBL/GenBank/DDBJ whole genome shotgun (WGS) entry which is preliminary data.</text>
</comment>
<evidence type="ECO:0000313" key="9">
    <source>
        <dbReference type="EMBL" id="REG11767.1"/>
    </source>
</evidence>
<gene>
    <name evidence="9" type="ORF">DFR64_1659</name>
</gene>
<evidence type="ECO:0000256" key="2">
    <source>
        <dbReference type="ARBA" id="ARBA00022448"/>
    </source>
</evidence>
<keyword evidence="10" id="KW-1185">Reference proteome</keyword>
<name>A0A347ZQU7_9CHLR</name>
<dbReference type="GO" id="GO:0005737">
    <property type="term" value="C:cytoplasm"/>
    <property type="evidence" value="ECO:0007669"/>
    <property type="project" value="UniProtKB-SubCell"/>
</dbReference>
<dbReference type="AlphaFoldDB" id="A0A347ZQU7"/>
<dbReference type="OrthoDB" id="9799827at2"/>
<dbReference type="Pfam" id="PF03610">
    <property type="entry name" value="EIIA-man"/>
    <property type="match status" value="1"/>
</dbReference>
<sequence>MQIPVLIIGHGDLPTALINSAQMLMGEREGVYPLCLYEGDGLENFIGKVFELVASFDPEAPLLVFVDLQGGTPWNAVLGVNDKRVRLVTGVNLPMLMEVLCLRDQCDDIDQLVECALKTARLSVIEKRFPL</sequence>
<protein>
    <submittedName>
        <fullName evidence="9">PTS system D-fructose-specific IIA component (F6P-forming, Man family)</fullName>
    </submittedName>
</protein>
<evidence type="ECO:0000256" key="4">
    <source>
        <dbReference type="ARBA" id="ARBA00022597"/>
    </source>
</evidence>
<dbReference type="SUPFAM" id="SSF53062">
    <property type="entry name" value="PTS system fructose IIA component-like"/>
    <property type="match status" value="1"/>
</dbReference>
<evidence type="ECO:0000256" key="3">
    <source>
        <dbReference type="ARBA" id="ARBA00022490"/>
    </source>
</evidence>
<keyword evidence="2" id="KW-0813">Transport</keyword>
<evidence type="ECO:0000256" key="6">
    <source>
        <dbReference type="ARBA" id="ARBA00022683"/>
    </source>
</evidence>
<dbReference type="EMBL" id="QUMS01000001">
    <property type="protein sequence ID" value="REG11767.1"/>
    <property type="molecule type" value="Genomic_DNA"/>
</dbReference>
<dbReference type="InterPro" id="IPR004701">
    <property type="entry name" value="PTS_EIIA_man-typ"/>
</dbReference>
<dbReference type="PANTHER" id="PTHR33799:SF1">
    <property type="entry name" value="PTS SYSTEM MANNOSE-SPECIFIC EIIAB COMPONENT-RELATED"/>
    <property type="match status" value="1"/>
</dbReference>
<evidence type="ECO:0000256" key="7">
    <source>
        <dbReference type="ARBA" id="ARBA00022777"/>
    </source>
</evidence>
<keyword evidence="7" id="KW-0418">Kinase</keyword>
<dbReference type="InterPro" id="IPR033887">
    <property type="entry name" value="PTS_IIA_man"/>
</dbReference>
<keyword evidence="4" id="KW-0762">Sugar transport</keyword>
<evidence type="ECO:0000259" key="8">
    <source>
        <dbReference type="PROSITE" id="PS51096"/>
    </source>
</evidence>
<dbReference type="GO" id="GO:0009401">
    <property type="term" value="P:phosphoenolpyruvate-dependent sugar phosphotransferase system"/>
    <property type="evidence" value="ECO:0007669"/>
    <property type="project" value="UniProtKB-KW"/>
</dbReference>
<dbReference type="GO" id="GO:0016020">
    <property type="term" value="C:membrane"/>
    <property type="evidence" value="ECO:0007669"/>
    <property type="project" value="InterPro"/>
</dbReference>
<organism evidence="9 10">
    <name type="scientific">Pelolinea submarina</name>
    <dbReference type="NCBI Taxonomy" id="913107"/>
    <lineage>
        <taxon>Bacteria</taxon>
        <taxon>Bacillati</taxon>
        <taxon>Chloroflexota</taxon>
        <taxon>Anaerolineae</taxon>
        <taxon>Anaerolineales</taxon>
        <taxon>Anaerolineaceae</taxon>
        <taxon>Pelolinea</taxon>
    </lineage>
</organism>
<feature type="domain" description="PTS EIIA type-4" evidence="8">
    <location>
        <begin position="2"/>
        <end position="124"/>
    </location>
</feature>
<comment type="subcellular location">
    <subcellularLocation>
        <location evidence="1">Cytoplasm</location>
    </subcellularLocation>
</comment>
<dbReference type="RefSeq" id="WP_116224882.1">
    <property type="nucleotide sequence ID" value="NZ_AP018437.1"/>
</dbReference>